<sequence>MEIAGLVLMVCGACFFLAGSVGMLRFPDVYTRLHALTKADNLGFGLVVAGLSLRAPGLNEVFKLVLTWGFVLVASTVSCHLVAREALRQGVKPQQPGGDDGGV</sequence>
<keyword evidence="1" id="KW-1133">Transmembrane helix</keyword>
<dbReference type="GO" id="GO:0015385">
    <property type="term" value="F:sodium:proton antiporter activity"/>
    <property type="evidence" value="ECO:0007669"/>
    <property type="project" value="TreeGrafter"/>
</dbReference>
<dbReference type="NCBIfam" id="TIGR01300">
    <property type="entry name" value="CPA3_mnhG_phaG"/>
    <property type="match status" value="1"/>
</dbReference>
<feature type="transmembrane region" description="Helical" evidence="1">
    <location>
        <begin position="61"/>
        <end position="83"/>
    </location>
</feature>
<organism evidence="2 3">
    <name type="scientific">Lujinxingia litoralis</name>
    <dbReference type="NCBI Taxonomy" id="2211119"/>
    <lineage>
        <taxon>Bacteria</taxon>
        <taxon>Deltaproteobacteria</taxon>
        <taxon>Bradymonadales</taxon>
        <taxon>Lujinxingiaceae</taxon>
        <taxon>Lujinxingia</taxon>
    </lineage>
</organism>
<evidence type="ECO:0008006" key="4">
    <source>
        <dbReference type="Google" id="ProtNLM"/>
    </source>
</evidence>
<protein>
    <recommendedName>
        <fullName evidence="4">Na+/H+ antiporter subunit G</fullName>
    </recommendedName>
</protein>
<keyword evidence="1" id="KW-0812">Transmembrane</keyword>
<dbReference type="EMBL" id="QHKO01000001">
    <property type="protein sequence ID" value="RAL25295.1"/>
    <property type="molecule type" value="Genomic_DNA"/>
</dbReference>
<dbReference type="RefSeq" id="WP_111728467.1">
    <property type="nucleotide sequence ID" value="NZ_QHKO01000001.1"/>
</dbReference>
<keyword evidence="1" id="KW-0472">Membrane</keyword>
<dbReference type="PANTHER" id="PTHR34703">
    <property type="entry name" value="ANTIPORTER SUBUNIT MNHG2-RELATED"/>
    <property type="match status" value="1"/>
</dbReference>
<name>A0A328C9Z7_9DELT</name>
<feature type="transmembrane region" description="Helical" evidence="1">
    <location>
        <begin position="6"/>
        <end position="27"/>
    </location>
</feature>
<proteinExistence type="predicted"/>
<comment type="caution">
    <text evidence="2">The sequence shown here is derived from an EMBL/GenBank/DDBJ whole genome shotgun (WGS) entry which is preliminary data.</text>
</comment>
<evidence type="ECO:0000313" key="3">
    <source>
        <dbReference type="Proteomes" id="UP000249169"/>
    </source>
</evidence>
<dbReference type="OrthoDB" id="5346950at2"/>
<evidence type="ECO:0000256" key="1">
    <source>
        <dbReference type="SAM" id="Phobius"/>
    </source>
</evidence>
<accession>A0A328C9Z7</accession>
<dbReference type="Pfam" id="PF03334">
    <property type="entry name" value="PhaG_MnhG_YufB"/>
    <property type="match status" value="1"/>
</dbReference>
<dbReference type="InterPro" id="IPR005133">
    <property type="entry name" value="PhaG_MnhG_YufB"/>
</dbReference>
<dbReference type="Proteomes" id="UP000249169">
    <property type="component" value="Unassembled WGS sequence"/>
</dbReference>
<reference evidence="2 3" key="1">
    <citation type="submission" date="2018-05" db="EMBL/GenBank/DDBJ databases">
        <title>Lujinxingia marina gen. nov. sp. nov., a new facultative anaerobic member of the class Deltaproteobacteria, and proposal of Lujinxingaceae fam. nov.</title>
        <authorList>
            <person name="Li C.-M."/>
        </authorList>
    </citation>
    <scope>NUCLEOTIDE SEQUENCE [LARGE SCALE GENOMIC DNA]</scope>
    <source>
        <strain evidence="2 3">B210</strain>
    </source>
</reference>
<dbReference type="PANTHER" id="PTHR34703:SF1">
    <property type="entry name" value="ANTIPORTER SUBUNIT MNHG2-RELATED"/>
    <property type="match status" value="1"/>
</dbReference>
<evidence type="ECO:0000313" key="2">
    <source>
        <dbReference type="EMBL" id="RAL25295.1"/>
    </source>
</evidence>
<dbReference type="AlphaFoldDB" id="A0A328C9Z7"/>
<keyword evidence="3" id="KW-1185">Reference proteome</keyword>
<gene>
    <name evidence="2" type="ORF">DL240_03530</name>
</gene>